<evidence type="ECO:0000256" key="2">
    <source>
        <dbReference type="ARBA" id="ARBA00022908"/>
    </source>
</evidence>
<dbReference type="PANTHER" id="PTHR30629">
    <property type="entry name" value="PROPHAGE INTEGRASE"/>
    <property type="match status" value="1"/>
</dbReference>
<evidence type="ECO:0000313" key="4">
    <source>
        <dbReference type="EMBL" id="SVC86588.1"/>
    </source>
</evidence>
<feature type="non-terminal residue" evidence="4">
    <location>
        <position position="127"/>
    </location>
</feature>
<dbReference type="InterPro" id="IPR050808">
    <property type="entry name" value="Phage_Integrase"/>
</dbReference>
<dbReference type="EMBL" id="UINC01115508">
    <property type="protein sequence ID" value="SVC86588.1"/>
    <property type="molecule type" value="Genomic_DNA"/>
</dbReference>
<proteinExistence type="inferred from homology"/>
<dbReference type="Pfam" id="PF13356">
    <property type="entry name" value="Arm-DNA-bind_3"/>
    <property type="match status" value="1"/>
</dbReference>
<dbReference type="Gene3D" id="3.30.160.390">
    <property type="entry name" value="Integrase, DNA-binding domain"/>
    <property type="match status" value="1"/>
</dbReference>
<dbReference type="AlphaFoldDB" id="A0A382QNR1"/>
<sequence>MPKVSKDKLSDPTVKSAKFEGRAHKMHDGDGLFLHIKQGGKYWHFRFWMDIGAKGRAKERLMSLGVYPKVSLSTARKERDKARVLLAQGIDPVAHRREREAREKVAGANTFEAVAREWWEDRHRHDV</sequence>
<gene>
    <name evidence="4" type="ORF">METZ01_LOCUS339442</name>
</gene>
<comment type="similarity">
    <text evidence="1">Belongs to the 'phage' integrase family.</text>
</comment>
<evidence type="ECO:0000259" key="3">
    <source>
        <dbReference type="Pfam" id="PF13356"/>
    </source>
</evidence>
<dbReference type="InterPro" id="IPR038488">
    <property type="entry name" value="Integrase_DNA-bd_sf"/>
</dbReference>
<dbReference type="InterPro" id="IPR025166">
    <property type="entry name" value="Integrase_DNA_bind_dom"/>
</dbReference>
<evidence type="ECO:0000256" key="1">
    <source>
        <dbReference type="ARBA" id="ARBA00008857"/>
    </source>
</evidence>
<dbReference type="GO" id="GO:0015074">
    <property type="term" value="P:DNA integration"/>
    <property type="evidence" value="ECO:0007669"/>
    <property type="project" value="UniProtKB-KW"/>
</dbReference>
<name>A0A382QNR1_9ZZZZ</name>
<keyword evidence="2" id="KW-0229">DNA integration</keyword>
<protein>
    <recommendedName>
        <fullName evidence="3">Integrase DNA-binding domain-containing protein</fullName>
    </recommendedName>
</protein>
<dbReference type="PANTHER" id="PTHR30629:SF2">
    <property type="entry name" value="PROPHAGE INTEGRASE INTS-RELATED"/>
    <property type="match status" value="1"/>
</dbReference>
<feature type="domain" description="Integrase DNA-binding" evidence="3">
    <location>
        <begin position="9"/>
        <end position="98"/>
    </location>
</feature>
<organism evidence="4">
    <name type="scientific">marine metagenome</name>
    <dbReference type="NCBI Taxonomy" id="408172"/>
    <lineage>
        <taxon>unclassified sequences</taxon>
        <taxon>metagenomes</taxon>
        <taxon>ecological metagenomes</taxon>
    </lineage>
</organism>
<accession>A0A382QNR1</accession>
<reference evidence="4" key="1">
    <citation type="submission" date="2018-05" db="EMBL/GenBank/DDBJ databases">
        <authorList>
            <person name="Lanie J.A."/>
            <person name="Ng W.-L."/>
            <person name="Kazmierczak K.M."/>
            <person name="Andrzejewski T.M."/>
            <person name="Davidsen T.M."/>
            <person name="Wayne K.J."/>
            <person name="Tettelin H."/>
            <person name="Glass J.I."/>
            <person name="Rusch D."/>
            <person name="Podicherti R."/>
            <person name="Tsui H.-C.T."/>
            <person name="Winkler M.E."/>
        </authorList>
    </citation>
    <scope>NUCLEOTIDE SEQUENCE</scope>
</reference>